<comment type="caution">
    <text evidence="1">The sequence shown here is derived from an EMBL/GenBank/DDBJ whole genome shotgun (WGS) entry which is preliminary data.</text>
</comment>
<keyword evidence="2" id="KW-1185">Reference proteome</keyword>
<reference evidence="1" key="2">
    <citation type="submission" date="2021-08" db="EMBL/GenBank/DDBJ databases">
        <authorList>
            <person name="Tani A."/>
            <person name="Ola A."/>
            <person name="Ogura Y."/>
            <person name="Katsura K."/>
            <person name="Hayashi T."/>
        </authorList>
    </citation>
    <scope>NUCLEOTIDE SEQUENCE</scope>
    <source>
        <strain evidence="1">NBRC 15686</strain>
    </source>
</reference>
<accession>A0ABQ4UCC6</accession>
<protein>
    <submittedName>
        <fullName evidence="1">Uncharacterized protein</fullName>
    </submittedName>
</protein>
<gene>
    <name evidence="1" type="ORF">LNAOJCKE_1590</name>
</gene>
<dbReference type="EMBL" id="BPRC01000004">
    <property type="protein sequence ID" value="GJE64386.1"/>
    <property type="molecule type" value="Genomic_DNA"/>
</dbReference>
<evidence type="ECO:0000313" key="1">
    <source>
        <dbReference type="EMBL" id="GJE64386.1"/>
    </source>
</evidence>
<dbReference type="Proteomes" id="UP001055039">
    <property type="component" value="Unassembled WGS sequence"/>
</dbReference>
<reference evidence="1" key="1">
    <citation type="journal article" date="2021" name="Front. Microbiol.">
        <title>Comprehensive Comparative Genomics and Phenotyping of Methylobacterium Species.</title>
        <authorList>
            <person name="Alessa O."/>
            <person name="Ogura Y."/>
            <person name="Fujitani Y."/>
            <person name="Takami H."/>
            <person name="Hayashi T."/>
            <person name="Sahin N."/>
            <person name="Tani A."/>
        </authorList>
    </citation>
    <scope>NUCLEOTIDE SEQUENCE</scope>
    <source>
        <strain evidence="1">NBRC 15686</strain>
    </source>
</reference>
<evidence type="ECO:0000313" key="2">
    <source>
        <dbReference type="Proteomes" id="UP001055039"/>
    </source>
</evidence>
<sequence>MMRDRPFLMRSHVERGVDALVGLTSTGYDGVDRVALSVVAEAILAQRAGQLTSYSRNRSSYTGLTQYGGRDFTYANVMRAVDHVAGLGLLELHPGFWRSDGSGRQSTFAATAELAALGDVVPRILVRSPTNLIMKDGAKRLIPYRLTRDARRMMSDLSGWTESVKGSEIRVEAPDIDWSENGLVSVPHRTNDGDPITIKITTGDFVFYRVFNNASFAQGGRAYGHWSQSLPKARRAQITIDAEPVALLDFSASHPRMLYAQASIPLEGDPYELPGFERDIAKVGLLVVLNAISRQQGVEAMAHKLAEAKVTGRDRATAAALLSALEERHKPIQDHFYRSTGLTCQRTKAVILADVARQARREGIVTLPVHDEIIAKARHESRIIELMNDAWRMRTGADPVIKRG</sequence>
<proteinExistence type="predicted"/>
<name>A0ABQ4UCC6_9HYPH</name>
<organism evidence="1 2">
    <name type="scientific">Methylorubrum aminovorans</name>
    <dbReference type="NCBI Taxonomy" id="269069"/>
    <lineage>
        <taxon>Bacteria</taxon>
        <taxon>Pseudomonadati</taxon>
        <taxon>Pseudomonadota</taxon>
        <taxon>Alphaproteobacteria</taxon>
        <taxon>Hyphomicrobiales</taxon>
        <taxon>Methylobacteriaceae</taxon>
        <taxon>Methylorubrum</taxon>
    </lineage>
</organism>